<accession>A0A369UK79</accession>
<protein>
    <submittedName>
        <fullName evidence="1">Uncharacterized protein</fullName>
    </submittedName>
</protein>
<proteinExistence type="predicted"/>
<organism evidence="1 2">
    <name type="scientific">Dyella tabacisoli</name>
    <dbReference type="NCBI Taxonomy" id="2282381"/>
    <lineage>
        <taxon>Bacteria</taxon>
        <taxon>Pseudomonadati</taxon>
        <taxon>Pseudomonadota</taxon>
        <taxon>Gammaproteobacteria</taxon>
        <taxon>Lysobacterales</taxon>
        <taxon>Rhodanobacteraceae</taxon>
        <taxon>Dyella</taxon>
    </lineage>
</organism>
<evidence type="ECO:0000313" key="2">
    <source>
        <dbReference type="Proteomes" id="UP000253782"/>
    </source>
</evidence>
<name>A0A369UK79_9GAMM</name>
<gene>
    <name evidence="1" type="ORF">DVJ77_18460</name>
</gene>
<dbReference type="RefSeq" id="WP_114847006.1">
    <property type="nucleotide sequence ID" value="NZ_JBHSPE010000010.1"/>
</dbReference>
<dbReference type="EMBL" id="QQAH01000020">
    <property type="protein sequence ID" value="RDD80128.1"/>
    <property type="molecule type" value="Genomic_DNA"/>
</dbReference>
<comment type="caution">
    <text evidence="1">The sequence shown here is derived from an EMBL/GenBank/DDBJ whole genome shotgun (WGS) entry which is preliminary data.</text>
</comment>
<keyword evidence="2" id="KW-1185">Reference proteome</keyword>
<dbReference type="Proteomes" id="UP000253782">
    <property type="component" value="Unassembled WGS sequence"/>
</dbReference>
<sequence length="134" mass="14878">MRFHNVTAMIFMFIPAIVLANSGWAVAIPFEIDTYGAVTKASFSTHAKQDCLLVEPGATTDLLEKSEITKVPFDEKRVRAVMEEAGNPLFVDARGVFQYKGGNHQVTEEHFLVILKQHFSCNENVAKPLRPAGN</sequence>
<dbReference type="AlphaFoldDB" id="A0A369UK79"/>
<reference evidence="1 2" key="1">
    <citation type="submission" date="2018-07" db="EMBL/GenBank/DDBJ databases">
        <title>Dyella tabacisoli L4-6T, whole genome shotgun sequence.</title>
        <authorList>
            <person name="Zhou X.-K."/>
            <person name="Li W.-J."/>
            <person name="Duan Y.-Q."/>
        </authorList>
    </citation>
    <scope>NUCLEOTIDE SEQUENCE [LARGE SCALE GENOMIC DNA]</scope>
    <source>
        <strain evidence="1 2">L4-6</strain>
    </source>
</reference>
<evidence type="ECO:0000313" key="1">
    <source>
        <dbReference type="EMBL" id="RDD80128.1"/>
    </source>
</evidence>